<dbReference type="Pfam" id="PF00701">
    <property type="entry name" value="DHDPS"/>
    <property type="match status" value="1"/>
</dbReference>
<reference evidence="2" key="1">
    <citation type="submission" date="2018-05" db="EMBL/GenBank/DDBJ databases">
        <authorList>
            <person name="Lanie J.A."/>
            <person name="Ng W.-L."/>
            <person name="Kazmierczak K.M."/>
            <person name="Andrzejewski T.M."/>
            <person name="Davidsen T.M."/>
            <person name="Wayne K.J."/>
            <person name="Tettelin H."/>
            <person name="Glass J.I."/>
            <person name="Rusch D."/>
            <person name="Podicherti R."/>
            <person name="Tsui H.-C.T."/>
            <person name="Winkler M.E."/>
        </authorList>
    </citation>
    <scope>NUCLEOTIDE SEQUENCE</scope>
</reference>
<dbReference type="Gene3D" id="3.20.20.70">
    <property type="entry name" value="Aldolase class I"/>
    <property type="match status" value="1"/>
</dbReference>
<evidence type="ECO:0000313" key="2">
    <source>
        <dbReference type="EMBL" id="SUZ84840.1"/>
    </source>
</evidence>
<name>A0A381R059_9ZZZZ</name>
<evidence type="ECO:0000256" key="1">
    <source>
        <dbReference type="ARBA" id="ARBA00023239"/>
    </source>
</evidence>
<proteinExistence type="predicted"/>
<evidence type="ECO:0008006" key="3">
    <source>
        <dbReference type="Google" id="ProtNLM"/>
    </source>
</evidence>
<keyword evidence="1" id="KW-0456">Lyase</keyword>
<dbReference type="PIRSF" id="PIRSF001365">
    <property type="entry name" value="DHDPS"/>
    <property type="match status" value="1"/>
</dbReference>
<dbReference type="CDD" id="cd00408">
    <property type="entry name" value="DHDPS-like"/>
    <property type="match status" value="1"/>
</dbReference>
<dbReference type="SMART" id="SM01130">
    <property type="entry name" value="DHDPS"/>
    <property type="match status" value="1"/>
</dbReference>
<accession>A0A381R059</accession>
<dbReference type="InterPro" id="IPR013785">
    <property type="entry name" value="Aldolase_TIM"/>
</dbReference>
<gene>
    <name evidence="2" type="ORF">METZ01_LOCUS37694</name>
</gene>
<dbReference type="SUPFAM" id="SSF51569">
    <property type="entry name" value="Aldolase"/>
    <property type="match status" value="1"/>
</dbReference>
<dbReference type="PANTHER" id="PTHR12128">
    <property type="entry name" value="DIHYDRODIPICOLINATE SYNTHASE"/>
    <property type="match status" value="1"/>
</dbReference>
<dbReference type="PRINTS" id="PR00146">
    <property type="entry name" value="DHPICSNTHASE"/>
</dbReference>
<dbReference type="GO" id="GO:0008840">
    <property type="term" value="F:4-hydroxy-tetrahydrodipicolinate synthase activity"/>
    <property type="evidence" value="ECO:0007669"/>
    <property type="project" value="TreeGrafter"/>
</dbReference>
<organism evidence="2">
    <name type="scientific">marine metagenome</name>
    <dbReference type="NCBI Taxonomy" id="408172"/>
    <lineage>
        <taxon>unclassified sequences</taxon>
        <taxon>metagenomes</taxon>
        <taxon>ecological metagenomes</taxon>
    </lineage>
</organism>
<sequence length="343" mass="37382">MTTSNGTGPDRPLLHGVCAAMSSPFDDSGESVDEGRLRDHVESLVEAGVHGLVLAAGTGEFAFLSAAEKDHIFRVGIDQVADRIPVICQTSAITSVDAIENSRAAIDLGASAVMVLPPYFEGPFERGVLYHYEKLARAIDAPIVLYNIPAQSGFDITPDLYRRLIAMENIDYIKDSTGDLIRLQQLLGIGGHVLAGADPLAPFALMAGSAGWIWGAANVMPHECVALYDHITAGRHAEAMDLWRRMLPANLYFWDNPHEAEYNSAVKTAANMVGRTVGPCRRPVLPMTHQGRVALQAALSTLPVNGVHRDRLVFREWEDERDWLVQMTDHAGVGRARPKGTVR</sequence>
<dbReference type="PANTHER" id="PTHR12128:SF66">
    <property type="entry name" value="4-HYDROXY-2-OXOGLUTARATE ALDOLASE, MITOCHONDRIAL"/>
    <property type="match status" value="1"/>
</dbReference>
<dbReference type="InterPro" id="IPR002220">
    <property type="entry name" value="DapA-like"/>
</dbReference>
<dbReference type="EMBL" id="UINC01001609">
    <property type="protein sequence ID" value="SUZ84840.1"/>
    <property type="molecule type" value="Genomic_DNA"/>
</dbReference>
<dbReference type="AlphaFoldDB" id="A0A381R059"/>
<protein>
    <recommendedName>
        <fullName evidence="3">Dihydrodipicolinate synthase family protein</fullName>
    </recommendedName>
</protein>